<gene>
    <name evidence="1" type="ORF">A3D83_03535</name>
</gene>
<comment type="caution">
    <text evidence="1">The sequence shown here is derived from an EMBL/GenBank/DDBJ whole genome shotgun (WGS) entry which is preliminary data.</text>
</comment>
<evidence type="ECO:0000313" key="1">
    <source>
        <dbReference type="EMBL" id="OGE32339.1"/>
    </source>
</evidence>
<protein>
    <submittedName>
        <fullName evidence="1">Uncharacterized protein</fullName>
    </submittedName>
</protein>
<proteinExistence type="predicted"/>
<name>A0A1F5JUM1_9BACT</name>
<organism evidence="1 2">
    <name type="scientific">Candidatus Daviesbacteria bacterium RIFCSPHIGHO2_02_FULL_41_10</name>
    <dbReference type="NCBI Taxonomy" id="1797774"/>
    <lineage>
        <taxon>Bacteria</taxon>
        <taxon>Candidatus Daviesiibacteriota</taxon>
    </lineage>
</organism>
<dbReference type="EMBL" id="MFDB01000027">
    <property type="protein sequence ID" value="OGE32339.1"/>
    <property type="molecule type" value="Genomic_DNA"/>
</dbReference>
<accession>A0A1F5JUM1</accession>
<dbReference type="AlphaFoldDB" id="A0A1F5JUM1"/>
<reference evidence="1 2" key="1">
    <citation type="journal article" date="2016" name="Nat. Commun.">
        <title>Thousands of microbial genomes shed light on interconnected biogeochemical processes in an aquifer system.</title>
        <authorList>
            <person name="Anantharaman K."/>
            <person name="Brown C.T."/>
            <person name="Hug L.A."/>
            <person name="Sharon I."/>
            <person name="Castelle C.J."/>
            <person name="Probst A.J."/>
            <person name="Thomas B.C."/>
            <person name="Singh A."/>
            <person name="Wilkins M.J."/>
            <person name="Karaoz U."/>
            <person name="Brodie E.L."/>
            <person name="Williams K.H."/>
            <person name="Hubbard S.S."/>
            <person name="Banfield J.F."/>
        </authorList>
    </citation>
    <scope>NUCLEOTIDE SEQUENCE [LARGE SCALE GENOMIC DNA]</scope>
</reference>
<dbReference type="Proteomes" id="UP000177258">
    <property type="component" value="Unassembled WGS sequence"/>
</dbReference>
<sequence length="424" mass="48007">MTEGITRGDLPRMKDPNFRVARVVSTTREKVDGKLPPLMDDTRAHYLALIRGDGEDIYVKAVASPWTGEHGIHLMVIPDRKDHQNIPGITDLSPEALGKSIRLAESLGFHMLQQPEISEVDFGINHSRSTIRTLKSHLASIPQNLHVHITGYNPRDLVSVSNEDIMKSADLTGRTAEALYVLGEELLFEEIVPALRSTFPDFDAIFSEIKDSRARRRFNMNNGRDGFAHPDLPKILQALDVFAKQKYDELAQCFFKNHDKKNQLLPRGDRLRNIDEYISKHKALSGNVKLGLKFLAAIAKDRDIVVQRELGVLAQKKGDKLTETEEEIATRKIANRFWAYEDLAYALVWSAKKEDNGQVNWIMGFDPKIFTIHGPHQSSAYTNKLVERDISGYFSDEQLSEAQKRENAVILQTRGEVPSLEVKE</sequence>
<evidence type="ECO:0000313" key="2">
    <source>
        <dbReference type="Proteomes" id="UP000177258"/>
    </source>
</evidence>